<accession>A0A327NM75</accession>
<dbReference type="AlphaFoldDB" id="A0A327NM75"/>
<sequence>MNILVKTFLLFASIAQVRLTASAQTYRNSIGLSVGTFRLHSLDEQASPLRYAGLVKPLFGLSYCHHSENSRVNLRLSGGAGTLTPDRFGTRTYTTKFDDGTPYTYQISSELYHINLEADYLRRIGPAEPTRVTTWVGGSFQESLVYADEVANFPWVVNTATLSPVIQSDYGFASNHSLTVRVDMAVVGLITRAIWASFPKSTRDNNVIAYFKQGTHPATVSKLGNVNLQFGYTYRISPRFSLGANYRARYLSYPDPRPIRSLSSSVSLEGEVHF</sequence>
<dbReference type="OrthoDB" id="892872at2"/>
<dbReference type="EMBL" id="QLII01000001">
    <property type="protein sequence ID" value="RAI75126.1"/>
    <property type="molecule type" value="Genomic_DNA"/>
</dbReference>
<organism evidence="1 2">
    <name type="scientific">Spirosoma telluris</name>
    <dbReference type="NCBI Taxonomy" id="2183553"/>
    <lineage>
        <taxon>Bacteria</taxon>
        <taxon>Pseudomonadati</taxon>
        <taxon>Bacteroidota</taxon>
        <taxon>Cytophagia</taxon>
        <taxon>Cytophagales</taxon>
        <taxon>Cytophagaceae</taxon>
        <taxon>Spirosoma</taxon>
    </lineage>
</organism>
<name>A0A327NM75_9BACT</name>
<evidence type="ECO:0000313" key="2">
    <source>
        <dbReference type="Proteomes" id="UP000249016"/>
    </source>
</evidence>
<reference evidence="1 2" key="1">
    <citation type="submission" date="2018-06" db="EMBL/GenBank/DDBJ databases">
        <title>Spirosoma sp. HMF3257 Genome sequencing and assembly.</title>
        <authorList>
            <person name="Kang H."/>
            <person name="Cha I."/>
            <person name="Kim H."/>
            <person name="Kang J."/>
            <person name="Joh K."/>
        </authorList>
    </citation>
    <scope>NUCLEOTIDE SEQUENCE [LARGE SCALE GENOMIC DNA]</scope>
    <source>
        <strain evidence="1 2">HMF3257</strain>
    </source>
</reference>
<dbReference type="Proteomes" id="UP000249016">
    <property type="component" value="Unassembled WGS sequence"/>
</dbReference>
<proteinExistence type="predicted"/>
<evidence type="ECO:0000313" key="1">
    <source>
        <dbReference type="EMBL" id="RAI75126.1"/>
    </source>
</evidence>
<protein>
    <submittedName>
        <fullName evidence="1">Uncharacterized protein</fullName>
    </submittedName>
</protein>
<gene>
    <name evidence="1" type="ORF">HMF3257_14645</name>
</gene>
<dbReference type="RefSeq" id="WP_111343186.1">
    <property type="nucleotide sequence ID" value="NZ_QLII01000001.1"/>
</dbReference>
<keyword evidence="2" id="KW-1185">Reference proteome</keyword>
<comment type="caution">
    <text evidence="1">The sequence shown here is derived from an EMBL/GenBank/DDBJ whole genome shotgun (WGS) entry which is preliminary data.</text>
</comment>